<evidence type="ECO:0000256" key="2">
    <source>
        <dbReference type="ARBA" id="ARBA00022741"/>
    </source>
</evidence>
<dbReference type="Proteomes" id="UP000593892">
    <property type="component" value="Chromosome"/>
</dbReference>
<dbReference type="InterPro" id="IPR020568">
    <property type="entry name" value="Ribosomal_Su5_D2-typ_SF"/>
</dbReference>
<dbReference type="SUPFAM" id="SSF54211">
    <property type="entry name" value="Ribosomal protein S5 domain 2-like"/>
    <property type="match status" value="1"/>
</dbReference>
<dbReference type="PRINTS" id="PR00960">
    <property type="entry name" value="LMBPPROTEIN"/>
</dbReference>
<sequence>MQVFAKSPCRVDLAGGTLDIWPLYLYHPNAVTLNFAVSVYTSCRIMPHEGNAITLRSQDQNMEETFDSLSTLLAAPKVRNVLAANVVKHFKPAGGLVVETNSESPQGAGISGSSALLISTVSAFNKFCGTRHNIERVREIAQNIEAQVVNVPTGCQDYYPAMYGGVSAIDLTVAGIQRSSMPVDLAELNSRFVLAYTGKPRNSGINNWEVMKLHIDGDKKVLKNFERIAEIAHGMRGALHSKDWNETARLLREEWSHRKKNAPSISTPLIDHLIASTKKAGAKAAKVCGAGGGGCVVFLCEPDARERVAQAIETEGAGQGVKVLPVEVAPKGVVVKTLS</sequence>
<dbReference type="EMBL" id="CP063849">
    <property type="protein sequence ID" value="QOY90998.1"/>
    <property type="molecule type" value="Genomic_DNA"/>
</dbReference>
<keyword evidence="5" id="KW-0443">Lipid metabolism</keyword>
<dbReference type="GO" id="GO:0005829">
    <property type="term" value="C:cytosol"/>
    <property type="evidence" value="ECO:0007669"/>
    <property type="project" value="TreeGrafter"/>
</dbReference>
<feature type="domain" description="GHMP kinase C-terminal" evidence="7">
    <location>
        <begin position="235"/>
        <end position="315"/>
    </location>
</feature>
<dbReference type="InterPro" id="IPR006204">
    <property type="entry name" value="GHMP_kinase_N_dom"/>
</dbReference>
<dbReference type="InterPro" id="IPR001174">
    <property type="entry name" value="HddA/FKP"/>
</dbReference>
<evidence type="ECO:0000313" key="8">
    <source>
        <dbReference type="EMBL" id="QOY90998.1"/>
    </source>
</evidence>
<keyword evidence="9" id="KW-1185">Reference proteome</keyword>
<keyword evidence="4" id="KW-0067">ATP-binding</keyword>
<evidence type="ECO:0000313" key="9">
    <source>
        <dbReference type="Proteomes" id="UP000593892"/>
    </source>
</evidence>
<dbReference type="Pfam" id="PF08544">
    <property type="entry name" value="GHMP_kinases_C"/>
    <property type="match status" value="1"/>
</dbReference>
<proteinExistence type="predicted"/>
<dbReference type="RefSeq" id="WP_194452653.1">
    <property type="nucleotide sequence ID" value="NZ_CP063849.1"/>
</dbReference>
<keyword evidence="1" id="KW-0444">Lipid biosynthesis</keyword>
<dbReference type="PANTHER" id="PTHR43290">
    <property type="entry name" value="MEVALONATE KINASE"/>
    <property type="match status" value="1"/>
</dbReference>
<reference evidence="8 9" key="1">
    <citation type="submission" date="2020-10" db="EMBL/GenBank/DDBJ databases">
        <title>Complete genome sequence of Paludibaculum fermentans P105T, a facultatively anaerobic acidobacterium capable of dissimilatory Fe(III) reduction.</title>
        <authorList>
            <person name="Dedysh S.N."/>
            <person name="Beletsky A.V."/>
            <person name="Kulichevskaya I.S."/>
            <person name="Mardanov A.V."/>
            <person name="Ravin N.V."/>
        </authorList>
    </citation>
    <scope>NUCLEOTIDE SEQUENCE [LARGE SCALE GENOMIC DNA]</scope>
    <source>
        <strain evidence="8 9">P105</strain>
    </source>
</reference>
<gene>
    <name evidence="8" type="ORF">IRI77_13950</name>
</gene>
<evidence type="ECO:0000259" key="6">
    <source>
        <dbReference type="Pfam" id="PF00288"/>
    </source>
</evidence>
<dbReference type="KEGG" id="pfer:IRI77_13950"/>
<dbReference type="Gene3D" id="3.30.230.120">
    <property type="match status" value="1"/>
</dbReference>
<evidence type="ECO:0000256" key="3">
    <source>
        <dbReference type="ARBA" id="ARBA00022777"/>
    </source>
</evidence>
<dbReference type="InterPro" id="IPR006205">
    <property type="entry name" value="Mev_gal_kin"/>
</dbReference>
<organism evidence="8 9">
    <name type="scientific">Paludibaculum fermentans</name>
    <dbReference type="NCBI Taxonomy" id="1473598"/>
    <lineage>
        <taxon>Bacteria</taxon>
        <taxon>Pseudomonadati</taxon>
        <taxon>Acidobacteriota</taxon>
        <taxon>Terriglobia</taxon>
        <taxon>Bryobacterales</taxon>
        <taxon>Bryobacteraceae</taxon>
        <taxon>Paludibaculum</taxon>
    </lineage>
</organism>
<evidence type="ECO:0000259" key="7">
    <source>
        <dbReference type="Pfam" id="PF08544"/>
    </source>
</evidence>
<dbReference type="GO" id="GO:0004496">
    <property type="term" value="F:mevalonate kinase activity"/>
    <property type="evidence" value="ECO:0007669"/>
    <property type="project" value="InterPro"/>
</dbReference>
<dbReference type="SUPFAM" id="SSF55060">
    <property type="entry name" value="GHMP Kinase, C-terminal domain"/>
    <property type="match status" value="1"/>
</dbReference>
<dbReference type="PANTHER" id="PTHR43290:SF1">
    <property type="entry name" value="GLUCURONOKINASE 1-RELATED"/>
    <property type="match status" value="1"/>
</dbReference>
<dbReference type="InterPro" id="IPR036554">
    <property type="entry name" value="GHMP_kinase_C_sf"/>
</dbReference>
<evidence type="ECO:0000256" key="1">
    <source>
        <dbReference type="ARBA" id="ARBA00022516"/>
    </source>
</evidence>
<keyword evidence="2" id="KW-0547">Nucleotide-binding</keyword>
<evidence type="ECO:0000256" key="4">
    <source>
        <dbReference type="ARBA" id="ARBA00022840"/>
    </source>
</evidence>
<dbReference type="GO" id="GO:0019287">
    <property type="term" value="P:isopentenyl diphosphate biosynthetic process, mevalonate pathway"/>
    <property type="evidence" value="ECO:0007669"/>
    <property type="project" value="TreeGrafter"/>
</dbReference>
<dbReference type="GO" id="GO:0005524">
    <property type="term" value="F:ATP binding"/>
    <property type="evidence" value="ECO:0007669"/>
    <property type="project" value="UniProtKB-KW"/>
</dbReference>
<feature type="domain" description="GHMP kinase N-terminal" evidence="6">
    <location>
        <begin position="86"/>
        <end position="165"/>
    </location>
</feature>
<keyword evidence="3 8" id="KW-0808">Transferase</keyword>
<keyword evidence="3 8" id="KW-0418">Kinase</keyword>
<dbReference type="InterPro" id="IPR013750">
    <property type="entry name" value="GHMP_kinase_C_dom"/>
</dbReference>
<dbReference type="AlphaFoldDB" id="A0A7S7SNJ9"/>
<name>A0A7S7SNJ9_PALFE</name>
<protein>
    <submittedName>
        <fullName evidence="8">GHMP kinase</fullName>
    </submittedName>
</protein>
<accession>A0A7S7SNJ9</accession>
<dbReference type="Pfam" id="PF00288">
    <property type="entry name" value="GHMP_kinases_N"/>
    <property type="match status" value="1"/>
</dbReference>
<evidence type="ECO:0000256" key="5">
    <source>
        <dbReference type="ARBA" id="ARBA00023098"/>
    </source>
</evidence>